<dbReference type="EMBL" id="MU273538">
    <property type="protein sequence ID" value="KAI0032699.1"/>
    <property type="molecule type" value="Genomic_DNA"/>
</dbReference>
<sequence>MVNQIEKRLLWHPRGENKFIVGGGTQLTLYGWSPEDPSIVQLASQHDLSLMKCFAWSPDPSLDDLVAIGLSSGRVDLLRLESTRSGRGHVTARGPQVPLNPKINRACTTLAFCNASPQYLAVGLDKVRNDASLVIWDIQSCTPSLVVSSTGSSSSHITAPPPSPARAFFPLSASRLMPSGHVPLPRSDTLGRSDSRILQSYAAAEIVNALTWLPQSTNVLAAGLSQRFLRLFDLRNPNTPAVQHHAGRIQAFAIDPNDPHLLAAIVDSTVTVWDHRKLPTPLLTFTPRDAAADIGSGANTPGRVPPSPNYTWGAISALEFSPVRRGVLATLERDAATVRLWDLISTDASPVTDVGGREGSLSRDAGRTQKISWSNPTSILPWTAQTSQCSGGESPSPALSTLPYALILADTRRSKRFRGPLSSFTIVPSAREHPLSCDVLGVTRDGDLEVVNIHHTPMHAEWSSRGTLAIAVGTSYCLFSGVPQSEVPPEHPWSTVPPPEISKVSSVDRGRTANRHTLATFGRGDEDGFPALTSPLVRLKAIDVDATTLVVRSPHPQANLPLPEEFDQPPPSKETSHSRARSSGRTGTSRSRRAVERVQGVVDEDFSMVARRRVLAGYGLGNLAHNATLFANEKDADNENLCAVWTWMDQTRKLLAVPLVRSNGFDFSNQGLLGIWESFPSSSAALTSPPSLSSPAHRPMALEESTGLGLARPRSKRGRHRSEISTEFNAALLALGAYHGLTIGSEPGWKPGVRTGRLLQRRFALELCGWSVKEEEFDAVVTRRWEKDGKRSRAACWLVFTRKHNRAIDLLMRSPEESHKIMAGTLAALVPATMNGPLSPELQQHYDRLILRLEDTYFAVMLRHLALGDWGEVLDEEALPLRERLAIALQFLEDDALTRYLRRLSDSAVARGNLDGIMVTGLTSTGLDLLQSYVDRCGDLQTASILGALVHPYKIRDARVERWIDAYRDLLDGWKLFYHRCQFDIQRGQLLQAAVETGKPIVELAPKQVLIRCNYCNKSISMPQTSGLIIKGTACPHCGRPLPRCSVCLMYLTILPDSLRNSQIAHHNAILKDTIDDAIVFCQTCRHGGHASHILEWFYGGDDGALSHAICAVADCTHRCAEEM</sequence>
<comment type="caution">
    <text evidence="1">The sequence shown here is derived from an EMBL/GenBank/DDBJ whole genome shotgun (WGS) entry which is preliminary data.</text>
</comment>
<organism evidence="1 2">
    <name type="scientific">Vararia minispora EC-137</name>
    <dbReference type="NCBI Taxonomy" id="1314806"/>
    <lineage>
        <taxon>Eukaryota</taxon>
        <taxon>Fungi</taxon>
        <taxon>Dikarya</taxon>
        <taxon>Basidiomycota</taxon>
        <taxon>Agaricomycotina</taxon>
        <taxon>Agaricomycetes</taxon>
        <taxon>Russulales</taxon>
        <taxon>Lachnocladiaceae</taxon>
        <taxon>Vararia</taxon>
    </lineage>
</organism>
<proteinExistence type="predicted"/>
<reference evidence="1" key="1">
    <citation type="submission" date="2021-02" db="EMBL/GenBank/DDBJ databases">
        <authorList>
            <consortium name="DOE Joint Genome Institute"/>
            <person name="Ahrendt S."/>
            <person name="Looney B.P."/>
            <person name="Miyauchi S."/>
            <person name="Morin E."/>
            <person name="Drula E."/>
            <person name="Courty P.E."/>
            <person name="Chicoki N."/>
            <person name="Fauchery L."/>
            <person name="Kohler A."/>
            <person name="Kuo A."/>
            <person name="Labutti K."/>
            <person name="Pangilinan J."/>
            <person name="Lipzen A."/>
            <person name="Riley R."/>
            <person name="Andreopoulos W."/>
            <person name="He G."/>
            <person name="Johnson J."/>
            <person name="Barry K.W."/>
            <person name="Grigoriev I.V."/>
            <person name="Nagy L."/>
            <person name="Hibbett D."/>
            <person name="Henrissat B."/>
            <person name="Matheny P.B."/>
            <person name="Labbe J."/>
            <person name="Martin F."/>
        </authorList>
    </citation>
    <scope>NUCLEOTIDE SEQUENCE</scope>
    <source>
        <strain evidence="1">EC-137</strain>
    </source>
</reference>
<accession>A0ACB8QLR9</accession>
<dbReference type="Proteomes" id="UP000814128">
    <property type="component" value="Unassembled WGS sequence"/>
</dbReference>
<evidence type="ECO:0000313" key="1">
    <source>
        <dbReference type="EMBL" id="KAI0032699.1"/>
    </source>
</evidence>
<protein>
    <submittedName>
        <fullName evidence="1">Uncharacterized protein</fullName>
    </submittedName>
</protein>
<keyword evidence="2" id="KW-1185">Reference proteome</keyword>
<name>A0ACB8QLR9_9AGAM</name>
<evidence type="ECO:0000313" key="2">
    <source>
        <dbReference type="Proteomes" id="UP000814128"/>
    </source>
</evidence>
<gene>
    <name evidence="1" type="ORF">K488DRAFT_49368</name>
</gene>
<reference evidence="1" key="2">
    <citation type="journal article" date="2022" name="New Phytol.">
        <title>Evolutionary transition to the ectomycorrhizal habit in the genomes of a hyperdiverse lineage of mushroom-forming fungi.</title>
        <authorList>
            <person name="Looney B."/>
            <person name="Miyauchi S."/>
            <person name="Morin E."/>
            <person name="Drula E."/>
            <person name="Courty P.E."/>
            <person name="Kohler A."/>
            <person name="Kuo A."/>
            <person name="LaButti K."/>
            <person name="Pangilinan J."/>
            <person name="Lipzen A."/>
            <person name="Riley R."/>
            <person name="Andreopoulos W."/>
            <person name="He G."/>
            <person name="Johnson J."/>
            <person name="Nolan M."/>
            <person name="Tritt A."/>
            <person name="Barry K.W."/>
            <person name="Grigoriev I.V."/>
            <person name="Nagy L.G."/>
            <person name="Hibbett D."/>
            <person name="Henrissat B."/>
            <person name="Matheny P.B."/>
            <person name="Labbe J."/>
            <person name="Martin F.M."/>
        </authorList>
    </citation>
    <scope>NUCLEOTIDE SEQUENCE</scope>
    <source>
        <strain evidence="1">EC-137</strain>
    </source>
</reference>